<dbReference type="VEuPathDB" id="PlasmoDB:PYYM_1351300"/>
<dbReference type="OMA" id="MYISYYT"/>
<evidence type="ECO:0000313" key="6">
    <source>
        <dbReference type="Proteomes" id="UP000072904"/>
    </source>
</evidence>
<dbReference type="GeneID" id="3830239"/>
<reference evidence="3" key="3">
    <citation type="submission" date="2014-05" db="EMBL/GenBank/DDBJ databases">
        <authorList>
            <person name="Aslett A.Martin."/>
            <person name="De Silva Nishadi"/>
        </authorList>
    </citation>
    <scope>NUCLEOTIDE SEQUENCE</scope>
    <source>
        <strain evidence="3">YM</strain>
    </source>
</reference>
<keyword evidence="2" id="KW-0472">Membrane</keyword>
<keyword evidence="2" id="KW-0812">Transmembrane</keyword>
<dbReference type="Proteomes" id="UP000072874">
    <property type="component" value="Chromosome 13"/>
</dbReference>
<evidence type="ECO:0000313" key="4">
    <source>
        <dbReference type="EMBL" id="VTZ80921.1"/>
    </source>
</evidence>
<dbReference type="VEuPathDB" id="PlasmoDB:PY17X_1354600"/>
<accession>A0A077YA43</accession>
<reference evidence="4" key="4">
    <citation type="submission" date="2019-05" db="EMBL/GenBank/DDBJ databases">
        <authorList>
            <consortium name="Pathogen Informatics"/>
        </authorList>
    </citation>
    <scope>NUCLEOTIDE SEQUENCE</scope>
    <source>
        <strain evidence="4">17X</strain>
    </source>
</reference>
<dbReference type="RefSeq" id="XP_022813704.1">
    <property type="nucleotide sequence ID" value="XM_022957260.1"/>
</dbReference>
<dbReference type="KEGG" id="pyo:PY17X_1354600"/>
<protein>
    <submittedName>
        <fullName evidence="4">Conserved oligomeric Golgi complex subunit 3, putative</fullName>
    </submittedName>
</protein>
<evidence type="ECO:0000313" key="3">
    <source>
        <dbReference type="EMBL" id="CDU20163.1"/>
    </source>
</evidence>
<feature type="transmembrane region" description="Helical" evidence="2">
    <location>
        <begin position="1251"/>
        <end position="1278"/>
    </location>
</feature>
<gene>
    <name evidence="4" type="ORF">PY17X_1354600</name>
    <name evidence="3" type="ORF">PYYM_1351300</name>
</gene>
<dbReference type="Proteomes" id="UP000072904">
    <property type="component" value="Chromosome 13"/>
</dbReference>
<evidence type="ECO:0000313" key="5">
    <source>
        <dbReference type="Proteomes" id="UP000072874"/>
    </source>
</evidence>
<sequence length="1329" mass="157665">MCVSQMEEHDPNNELYSKLDEYINNIGNISYYDENTSFKNEKKEKKRYNNSQFNINKHYCHDREKTNGMVRYEDLFIEIENYYLIYKLNRKFEEYKNIKEIEIIKNKRTSNSKEIVKKIHAILNYHQAIKDELNILVQNKHSIYKTFYSIFLNYYDKYSQIKQIKLNKNKIINHLRHYTNAERFEAIINNIETNGYQYFIDIFNRLQFEDDQNSTHSISTDTTISSSDNSYISEIGKADKADKADKDDKADKYSIGSSSSYDEVSELLQNTEWEIDQYEMSSDIEIEDKEGNEFGENSKEIVDLIKKKNLNIVTNKFQNKKYKKNIYSNNKLDSKKYDTFINNFPKKFYKKNGIKKKKNVKKNEIYYMLQSSEKAIKFFKKNPTYFNAKNKLTKYQYIIKRILKYVINIFRDVLNNTDLNIPYKKNGDVQNNIYDVMPYEQEIKYDHINMNTSNNNHILFNHQVRKKNNINEENNHNSSLFHTDKYTHKKNQDVTISLAKNNITEIIHPDSKTLFDIEKNGEEIKKRVYTDGHENRCNIKREECGEDVEKVYNNDAAGGGDVNGNNAATGGGGEDRMCRDIHAEDGDIKSDKISHEKWKSGCVENIVKNTSIFLTNDEQEIYKIYNNVNIVYFNKHINVIEYYDKYKIKCSCLKDIIHFIYLKFQDENDLYIDEYNSLESLYVSSRLKILNNNLLKNFDNFSKNYIPKYIKNICLLAIYITKLEVDLYNSIFNNNLNTSINIILNNIGLAIYENVNQTIYQLNNIKIIRKIIQILYLDIIEIYTDNIYNIIRDYFKKLSNILKERLLYIIEMHMSYYTKNTNSSIPYICFKPVKKKFINIISDFFAASNRDSNTGMNKETEINENKKYENKTSQNININNDKEKESQFETSSSDSAGSDDNNNYMEHTYNINMLNEKNVYKDLNFSNSQFSKDTTFSLTGIDVNIIGTILILKTLNYIIEQNIFIDIFKECLINSFNSLIYIYKENTKNNEDTGKNDNSTNTINIDLFLIKNLSFLIYLFYNVTNDTDYFKLYLNQELTHDLLYQQINNKIRKDKEITKIRDSTNITQGQEYSIFYFIKKVYNISSTDDIQYKILSSFNQSIHNFIITIIARVCFPLINILSVEYKDKLSEKEESIKNVLEKFLNGKNEQVDSQDNESSNYIKIDFSYLKNINFDLLQSYGKKFEEENGENEENGKNGENKENGKNDDINILKTNLDSFKKGLYKLFPKIYFYVKMFIISNTDNHFKGNNFFYSLFNYIIGILKYKIIFLLSEVYLLLRYKYPKYIKQIFEEKYIEDIFLFLKSNDYSCNFEDIQKCYELKKSYDIFSD</sequence>
<evidence type="ECO:0000256" key="2">
    <source>
        <dbReference type="SAM" id="Phobius"/>
    </source>
</evidence>
<reference evidence="4" key="2">
    <citation type="submission" date="2014-05" db="EMBL/GenBank/DDBJ databases">
        <authorList>
            <person name="Aslett M.A."/>
            <person name="De Silva N."/>
        </authorList>
    </citation>
    <scope>NUCLEOTIDE SEQUENCE</scope>
    <source>
        <strain evidence="4">17X</strain>
    </source>
</reference>
<proteinExistence type="predicted"/>
<feature type="compositionally biased region" description="Basic and acidic residues" evidence="1">
    <location>
        <begin position="858"/>
        <end position="870"/>
    </location>
</feature>
<keyword evidence="2" id="KW-1133">Transmembrane helix</keyword>
<dbReference type="EMBL" id="LK934641">
    <property type="protein sequence ID" value="CDU20163.1"/>
    <property type="molecule type" value="Genomic_DNA"/>
</dbReference>
<evidence type="ECO:0000256" key="1">
    <source>
        <dbReference type="SAM" id="MobiDB-lite"/>
    </source>
</evidence>
<feature type="region of interest" description="Disordered" evidence="1">
    <location>
        <begin position="556"/>
        <end position="575"/>
    </location>
</feature>
<dbReference type="VEuPathDB" id="PlasmoDB:PY03050"/>
<name>A0A077YA43_PLAYE</name>
<feature type="region of interest" description="Disordered" evidence="1">
    <location>
        <begin position="855"/>
        <end position="902"/>
    </location>
</feature>
<dbReference type="EMBL" id="LM993667">
    <property type="protein sequence ID" value="VTZ80921.1"/>
    <property type="molecule type" value="Genomic_DNA"/>
</dbReference>
<feature type="compositionally biased region" description="Low complexity" evidence="1">
    <location>
        <begin position="891"/>
        <end position="902"/>
    </location>
</feature>
<reference evidence="5 6" key="1">
    <citation type="journal article" date="2014" name="BMC Biol.">
        <title>A comprehensive evaluation of rodent malaria parasite genomes and gene expression.</title>
        <authorList>
            <person name="Otto T.D."/>
            <person name="Bohme U."/>
            <person name="Jackson A.P."/>
            <person name="Hunt M."/>
            <person name="Franke-Fayard B."/>
            <person name="Hoeijmakers W.A."/>
            <person name="Religa A.A."/>
            <person name="Robertson L."/>
            <person name="Sanders M."/>
            <person name="Ogun S.A."/>
            <person name="Cunningham D."/>
            <person name="Erhart A."/>
            <person name="Billker O."/>
            <person name="Khan S.M."/>
            <person name="Stunnenberg H.G."/>
            <person name="Langhorne J."/>
            <person name="Holder A.A."/>
            <person name="Waters A.P."/>
            <person name="Newbold C.I."/>
            <person name="Pain A."/>
            <person name="Berriman M."/>
            <person name="Janse C.J."/>
        </authorList>
    </citation>
    <scope>NUCLEOTIDE SEQUENCE [LARGE SCALE GENOMIC DNA]</scope>
    <source>
        <strain evidence="4 5">17X</strain>
        <strain evidence="3 6">YM</strain>
    </source>
</reference>
<organism evidence="3 6">
    <name type="scientific">Plasmodium yoelii</name>
    <dbReference type="NCBI Taxonomy" id="5861"/>
    <lineage>
        <taxon>Eukaryota</taxon>
        <taxon>Sar</taxon>
        <taxon>Alveolata</taxon>
        <taxon>Apicomplexa</taxon>
        <taxon>Aconoidasida</taxon>
        <taxon>Haemosporida</taxon>
        <taxon>Plasmodiidae</taxon>
        <taxon>Plasmodium</taxon>
        <taxon>Plasmodium (Vinckeia)</taxon>
    </lineage>
</organism>
<dbReference type="VEuPathDB" id="PlasmoDB:Py17XNL_001303391"/>
<dbReference type="OrthoDB" id="372060at2759"/>